<organism evidence="2 3">
    <name type="scientific">Cordyceps militaris (strain CM01)</name>
    <name type="common">Caterpillar fungus</name>
    <dbReference type="NCBI Taxonomy" id="983644"/>
    <lineage>
        <taxon>Eukaryota</taxon>
        <taxon>Fungi</taxon>
        <taxon>Dikarya</taxon>
        <taxon>Ascomycota</taxon>
        <taxon>Pezizomycotina</taxon>
        <taxon>Sordariomycetes</taxon>
        <taxon>Hypocreomycetidae</taxon>
        <taxon>Hypocreales</taxon>
        <taxon>Cordycipitaceae</taxon>
        <taxon>Cordyceps</taxon>
    </lineage>
</organism>
<keyword evidence="1" id="KW-0812">Transmembrane</keyword>
<name>G3JIM9_CORMM</name>
<keyword evidence="1" id="KW-1133">Transmembrane helix</keyword>
<dbReference type="InParanoid" id="G3JIM9"/>
<dbReference type="EMBL" id="JH126402">
    <property type="protein sequence ID" value="EGX91926.1"/>
    <property type="molecule type" value="Genomic_DNA"/>
</dbReference>
<dbReference type="VEuPathDB" id="FungiDB:CCM_06086"/>
<sequence length="132" mass="14627">MPATAPVTITEYVWPRAVPEWLGGGGTLALYAVGIASRWAVPGSSLHALLERSFPGGADTFVWIAHNVVFWLAAAHAVEVLLFDSLRLRRHGVPRWSALWWKWELSVFIEGIGAWGRIGKVIQEKQALLKSK</sequence>
<proteinExistence type="predicted"/>
<dbReference type="GeneID" id="18168101"/>
<feature type="transmembrane region" description="Helical" evidence="1">
    <location>
        <begin position="61"/>
        <end position="83"/>
    </location>
</feature>
<feature type="transmembrane region" description="Helical" evidence="1">
    <location>
        <begin position="21"/>
        <end position="41"/>
    </location>
</feature>
<gene>
    <name evidence="2" type="ORF">CCM_06086</name>
</gene>
<dbReference type="eggNOG" id="ENOG502RK6I">
    <property type="taxonomic scope" value="Eukaryota"/>
</dbReference>
<dbReference type="OMA" id="GAWGRIG"/>
<reference evidence="2 3" key="1">
    <citation type="journal article" date="2011" name="Genome Biol.">
        <title>Genome sequence of the insect pathogenic fungus Cordyceps militaris, a valued traditional Chinese medicine.</title>
        <authorList>
            <person name="Zheng P."/>
            <person name="Xia Y."/>
            <person name="Xiao G."/>
            <person name="Xiong C."/>
            <person name="Hu X."/>
            <person name="Zhang S."/>
            <person name="Zheng H."/>
            <person name="Huang Y."/>
            <person name="Zhou Y."/>
            <person name="Wang S."/>
            <person name="Zhao G.P."/>
            <person name="Liu X."/>
            <person name="St Leger R.J."/>
            <person name="Wang C."/>
        </authorList>
    </citation>
    <scope>NUCLEOTIDE SEQUENCE [LARGE SCALE GENOMIC DNA]</scope>
    <source>
        <strain evidence="2 3">CM01</strain>
    </source>
</reference>
<dbReference type="AlphaFoldDB" id="G3JIM9"/>
<dbReference type="PANTHER" id="PTHR37783:SF1">
    <property type="entry name" value="MEMBRANE PROTEIN, PUTATIVE (AFU_ORTHOLOGUE AFUA_1G04315)-RELATED"/>
    <property type="match status" value="1"/>
</dbReference>
<dbReference type="Proteomes" id="UP000001610">
    <property type="component" value="Unassembled WGS sequence"/>
</dbReference>
<evidence type="ECO:0000256" key="1">
    <source>
        <dbReference type="SAM" id="Phobius"/>
    </source>
</evidence>
<keyword evidence="3" id="KW-1185">Reference proteome</keyword>
<evidence type="ECO:0000313" key="3">
    <source>
        <dbReference type="Proteomes" id="UP000001610"/>
    </source>
</evidence>
<keyword evidence="1" id="KW-0472">Membrane</keyword>
<dbReference type="HOGENOM" id="CLU_1960581_0_0_1"/>
<dbReference type="PANTHER" id="PTHR37783">
    <property type="entry name" value="MEMBRANE PROTEIN, PUTATIVE (AFU_ORTHOLOGUE AFUA_1G04315)-RELATED"/>
    <property type="match status" value="1"/>
</dbReference>
<evidence type="ECO:0000313" key="2">
    <source>
        <dbReference type="EMBL" id="EGX91926.1"/>
    </source>
</evidence>
<dbReference type="RefSeq" id="XP_006671290.1">
    <property type="nucleotide sequence ID" value="XM_006671227.1"/>
</dbReference>
<accession>G3JIM9</accession>
<dbReference type="OrthoDB" id="5553410at2759"/>
<protein>
    <submittedName>
        <fullName evidence="2">Uncharacterized protein</fullName>
    </submittedName>
</protein>
<dbReference type="KEGG" id="cmt:CCM_06086"/>